<dbReference type="Pfam" id="PF13696">
    <property type="entry name" value="zf-CCHC_2"/>
    <property type="match status" value="1"/>
</dbReference>
<organism evidence="8 9">
    <name type="scientific">Smittium mucronatum</name>
    <dbReference type="NCBI Taxonomy" id="133383"/>
    <lineage>
        <taxon>Eukaryota</taxon>
        <taxon>Fungi</taxon>
        <taxon>Fungi incertae sedis</taxon>
        <taxon>Zoopagomycota</taxon>
        <taxon>Kickxellomycotina</taxon>
        <taxon>Harpellomycetes</taxon>
        <taxon>Harpellales</taxon>
        <taxon>Legeriomycetaceae</taxon>
        <taxon>Smittium</taxon>
    </lineage>
</organism>
<feature type="domain" description="Cwf19-like protein C-terminal" evidence="5">
    <location>
        <begin position="272"/>
        <end position="356"/>
    </location>
</feature>
<accession>A0A1R0GWS3</accession>
<dbReference type="GO" id="GO:0003676">
    <property type="term" value="F:nucleic acid binding"/>
    <property type="evidence" value="ECO:0007669"/>
    <property type="project" value="InterPro"/>
</dbReference>
<evidence type="ECO:0000256" key="1">
    <source>
        <dbReference type="ARBA" id="ARBA00022723"/>
    </source>
</evidence>
<keyword evidence="1" id="KW-0479">Metal-binding</keyword>
<keyword evidence="9" id="KW-1185">Reference proteome</keyword>
<dbReference type="SUPFAM" id="SSF57756">
    <property type="entry name" value="Retrovirus zinc finger-like domains"/>
    <property type="match status" value="1"/>
</dbReference>
<comment type="caution">
    <text evidence="8">The sequence shown here is derived from an EMBL/GenBank/DDBJ whole genome shotgun (WGS) entry which is preliminary data.</text>
</comment>
<keyword evidence="2" id="KW-0863">Zinc-finger</keyword>
<evidence type="ECO:0000259" key="5">
    <source>
        <dbReference type="Pfam" id="PF04676"/>
    </source>
</evidence>
<dbReference type="GO" id="GO:0008270">
    <property type="term" value="F:zinc ion binding"/>
    <property type="evidence" value="ECO:0007669"/>
    <property type="project" value="UniProtKB-KW"/>
</dbReference>
<sequence>MNVTSIQNLLSGDKSKLIEPPNTTDCPFEPTSNKRSLEVNSTIFSEAENKTNSGHKQPPPGYICRICNIPGHYIQDCDLKDSENKSKRPKFDIKANCWFCLSNPAIDKNLIAYVGDEVYLTMAKGMLIPTHDLLSKLNPLSDEKVSSPDLPNSNSKEIIDLQDCLVPGGGHVLIIPIEHVPYTEPSSIHKSQNVDSISAEIGKYIDSCGRLFKQYDCIPVSFTLTRPNSNLHAFTQVVPVPISLANSVKQAFINYGEDDRLQWVNEVPDPASIVSNGGYFKVDIPIIDETEADSDSDIKKESLIAVFDKDFRFDAQFGRKVLASILGIENGGDWKACVLPTETEYKMTRAFASVFKT</sequence>
<dbReference type="InterPro" id="IPR025829">
    <property type="entry name" value="Zn_knuckle_CX2CX3GHX4C"/>
</dbReference>
<protein>
    <submittedName>
        <fullName evidence="8">Zinc finger CCCH domain-containing protein 59</fullName>
    </submittedName>
</protein>
<feature type="compositionally biased region" description="Polar residues" evidence="4">
    <location>
        <begin position="21"/>
        <end position="32"/>
    </location>
</feature>
<dbReference type="Gene3D" id="4.10.60.10">
    <property type="entry name" value="Zinc finger, CCHC-type"/>
    <property type="match status" value="1"/>
</dbReference>
<reference evidence="8 9" key="1">
    <citation type="journal article" date="2016" name="Mol. Biol. Evol.">
        <title>Genome-Wide Survey of Gut Fungi (Harpellales) Reveals the First Horizontally Transferred Ubiquitin Gene from a Mosquito Host.</title>
        <authorList>
            <person name="Wang Y."/>
            <person name="White M.M."/>
            <person name="Kvist S."/>
            <person name="Moncalvo J.M."/>
        </authorList>
    </citation>
    <scope>NUCLEOTIDE SEQUENCE [LARGE SCALE GENOMIC DNA]</scope>
    <source>
        <strain evidence="8 9">ALG-7-W6</strain>
    </source>
</reference>
<dbReference type="InterPro" id="IPR006767">
    <property type="entry name" value="Cwf19-like_C_dom-2"/>
</dbReference>
<evidence type="ECO:0000313" key="8">
    <source>
        <dbReference type="EMBL" id="OLY81351.1"/>
    </source>
</evidence>
<dbReference type="GO" id="GO:0061632">
    <property type="term" value="F:RNA lariat debranching enzyme activator activity"/>
    <property type="evidence" value="ECO:0007669"/>
    <property type="project" value="TreeGrafter"/>
</dbReference>
<dbReference type="STRING" id="133383.A0A1R0GWS3"/>
<dbReference type="InterPro" id="IPR006768">
    <property type="entry name" value="Cwf19-like_C_dom-1"/>
</dbReference>
<dbReference type="OrthoDB" id="444325at2759"/>
<name>A0A1R0GWS3_9FUNG</name>
<dbReference type="Pfam" id="PF04676">
    <property type="entry name" value="CwfJ_C_2"/>
    <property type="match status" value="1"/>
</dbReference>
<feature type="domain" description="Cwf19-like C-terminal" evidence="6">
    <location>
        <begin position="94"/>
        <end position="252"/>
    </location>
</feature>
<dbReference type="Proteomes" id="UP000187455">
    <property type="component" value="Unassembled WGS sequence"/>
</dbReference>
<feature type="domain" description="Zinc knuckle CX2CX3GHX4C" evidence="7">
    <location>
        <begin position="59"/>
        <end position="77"/>
    </location>
</feature>
<evidence type="ECO:0000256" key="2">
    <source>
        <dbReference type="ARBA" id="ARBA00022771"/>
    </source>
</evidence>
<evidence type="ECO:0000259" key="6">
    <source>
        <dbReference type="Pfam" id="PF04677"/>
    </source>
</evidence>
<gene>
    <name evidence="8" type="ORF">AYI68_g4545</name>
</gene>
<proteinExistence type="predicted"/>
<dbReference type="PANTHER" id="PTHR12072">
    <property type="entry name" value="CWF19, CELL CYCLE CONTROL PROTEIN"/>
    <property type="match status" value="1"/>
</dbReference>
<dbReference type="InterPro" id="IPR036875">
    <property type="entry name" value="Znf_CCHC_sf"/>
</dbReference>
<dbReference type="GO" id="GO:0000398">
    <property type="term" value="P:mRNA splicing, via spliceosome"/>
    <property type="evidence" value="ECO:0007669"/>
    <property type="project" value="TreeGrafter"/>
</dbReference>
<evidence type="ECO:0000259" key="7">
    <source>
        <dbReference type="Pfam" id="PF13696"/>
    </source>
</evidence>
<dbReference type="AlphaFoldDB" id="A0A1R0GWS3"/>
<dbReference type="EMBL" id="LSSL01002544">
    <property type="protein sequence ID" value="OLY81351.1"/>
    <property type="molecule type" value="Genomic_DNA"/>
</dbReference>
<evidence type="ECO:0000256" key="3">
    <source>
        <dbReference type="ARBA" id="ARBA00022833"/>
    </source>
</evidence>
<dbReference type="GO" id="GO:0071014">
    <property type="term" value="C:post-mRNA release spliceosomal complex"/>
    <property type="evidence" value="ECO:0007669"/>
    <property type="project" value="TreeGrafter"/>
</dbReference>
<keyword evidence="3" id="KW-0862">Zinc</keyword>
<dbReference type="InterPro" id="IPR040194">
    <property type="entry name" value="Cwf19-like"/>
</dbReference>
<evidence type="ECO:0000313" key="9">
    <source>
        <dbReference type="Proteomes" id="UP000187455"/>
    </source>
</evidence>
<dbReference type="PANTHER" id="PTHR12072:SF4">
    <property type="entry name" value="CWF19-LIKE PROTEIN 1"/>
    <property type="match status" value="1"/>
</dbReference>
<evidence type="ECO:0000256" key="4">
    <source>
        <dbReference type="SAM" id="MobiDB-lite"/>
    </source>
</evidence>
<feature type="region of interest" description="Disordered" evidence="4">
    <location>
        <begin position="12"/>
        <end position="32"/>
    </location>
</feature>
<dbReference type="Pfam" id="PF04677">
    <property type="entry name" value="CwfJ_C_1"/>
    <property type="match status" value="1"/>
</dbReference>